<organism evidence="10 11">
    <name type="scientific">Deferribacter desulfuricans (strain DSM 14783 / JCM 11476 / NBRC 101012 / SSM1)</name>
    <dbReference type="NCBI Taxonomy" id="639282"/>
    <lineage>
        <taxon>Bacteria</taxon>
        <taxon>Pseudomonadati</taxon>
        <taxon>Deferribacterota</taxon>
        <taxon>Deferribacteres</taxon>
        <taxon>Deferribacterales</taxon>
        <taxon>Deferribacteraceae</taxon>
        <taxon>Deferribacter</taxon>
    </lineage>
</organism>
<comment type="subcellular location">
    <subcellularLocation>
        <location evidence="1">Cell membrane</location>
        <topology evidence="1">Multi-pass membrane protein</topology>
    </subcellularLocation>
</comment>
<protein>
    <submittedName>
        <fullName evidence="10">Multidrug ABC transporter, permease</fullName>
    </submittedName>
</protein>
<feature type="transmembrane region" description="Helical" evidence="8">
    <location>
        <begin position="193"/>
        <end position="212"/>
    </location>
</feature>
<dbReference type="PROSITE" id="PS51012">
    <property type="entry name" value="ABC_TM2"/>
    <property type="match status" value="1"/>
</dbReference>
<evidence type="ECO:0000256" key="6">
    <source>
        <dbReference type="ARBA" id="ARBA00022989"/>
    </source>
</evidence>
<dbReference type="PANTHER" id="PTHR30294:SF29">
    <property type="entry name" value="MULTIDRUG ABC TRANSPORTER PERMEASE YBHS-RELATED"/>
    <property type="match status" value="1"/>
</dbReference>
<evidence type="ECO:0000256" key="3">
    <source>
        <dbReference type="ARBA" id="ARBA00022448"/>
    </source>
</evidence>
<accession>D3P8K7</accession>
<evidence type="ECO:0000313" key="11">
    <source>
        <dbReference type="Proteomes" id="UP000001520"/>
    </source>
</evidence>
<feature type="transmembrane region" description="Helical" evidence="8">
    <location>
        <begin position="268"/>
        <end position="288"/>
    </location>
</feature>
<dbReference type="GO" id="GO:0005886">
    <property type="term" value="C:plasma membrane"/>
    <property type="evidence" value="ECO:0007669"/>
    <property type="project" value="UniProtKB-SubCell"/>
</dbReference>
<feature type="transmembrane region" description="Helical" evidence="8">
    <location>
        <begin position="300"/>
        <end position="319"/>
    </location>
</feature>
<dbReference type="EMBL" id="AP011529">
    <property type="protein sequence ID" value="BAI81047.1"/>
    <property type="molecule type" value="Genomic_DNA"/>
</dbReference>
<reference evidence="10 11" key="1">
    <citation type="journal article" date="2010" name="DNA Res.">
        <title>Bacterial lifestyle in a deep-sea hydrothermal vent chimney revealed by the genome sequence of the thermophilic bacterium Deferribacter desulfuricans SSM1.</title>
        <authorList>
            <person name="Takaki Y."/>
            <person name="Shimamura S."/>
            <person name="Nakagawa S."/>
            <person name="Fukuhara Y."/>
            <person name="Horikawa H."/>
            <person name="Ankai A."/>
            <person name="Harada T."/>
            <person name="Hosoyama A."/>
            <person name="Oguchi A."/>
            <person name="Fukui S."/>
            <person name="Fujita N."/>
            <person name="Takami H."/>
            <person name="Takai K."/>
        </authorList>
    </citation>
    <scope>NUCLEOTIDE SEQUENCE [LARGE SCALE GENOMIC DNA]</scope>
    <source>
        <strain evidence="11">DSM 14783 / JCM 11476 / NBRC 101012 / SSM1</strain>
    </source>
</reference>
<dbReference type="InterPro" id="IPR047817">
    <property type="entry name" value="ABC2_TM_bact-type"/>
</dbReference>
<keyword evidence="7 8" id="KW-0472">Membrane</keyword>
<keyword evidence="6 8" id="KW-1133">Transmembrane helix</keyword>
<dbReference type="PANTHER" id="PTHR30294">
    <property type="entry name" value="MEMBRANE COMPONENT OF ABC TRANSPORTER YHHJ-RELATED"/>
    <property type="match status" value="1"/>
</dbReference>
<dbReference type="AlphaFoldDB" id="D3P8K7"/>
<dbReference type="InterPro" id="IPR013525">
    <property type="entry name" value="ABC2_TM"/>
</dbReference>
<keyword evidence="4" id="KW-1003">Cell membrane</keyword>
<dbReference type="GO" id="GO:0140359">
    <property type="term" value="F:ABC-type transporter activity"/>
    <property type="evidence" value="ECO:0007669"/>
    <property type="project" value="InterPro"/>
</dbReference>
<comment type="similarity">
    <text evidence="2">Belongs to the ABC-2 integral membrane protein family.</text>
</comment>
<keyword evidence="5 8" id="KW-0812">Transmembrane</keyword>
<evidence type="ECO:0000256" key="2">
    <source>
        <dbReference type="ARBA" id="ARBA00007783"/>
    </source>
</evidence>
<keyword evidence="11" id="KW-1185">Reference proteome</keyword>
<name>D3P8K7_DEFDS</name>
<evidence type="ECO:0000313" key="10">
    <source>
        <dbReference type="EMBL" id="BAI81047.1"/>
    </source>
</evidence>
<sequence length="384" mass="44581">MSLIWRMFLSTTQNKFLKKIKAIYLKELKELKRDKISRIIVFVVPFVMMIIFGYGMALDVKHIPFTVLDEDKTSLSRELIYKFINNKEYFNFYKYSNSQNEIINLIDKNIIRFGLVIPSNFTERLKNRKTAKVQVLIDGVFPYRADVIKSYVTSMINSFTLEINNIDLSSNLKINVRYWFNENLENIKLTTSGLLAIILFINPAIFASLLIVKEKEYGSIYNIYTSSISKFEYLFGKQLFAVSVSIINFIVEFLLIKYLFGIPFKGNLPLFILSTFLYILVSTSLGLLMSTFLKTQVSAIVGISVIAIIPAFLYSGYLVPVSSMSKEAFIQAHIYPTFYYMNIIKMNYLKGVNINLYTLNSIILLVFYIILFSLTYLLFKKKER</sequence>
<feature type="transmembrane region" description="Helical" evidence="8">
    <location>
        <begin position="356"/>
        <end position="379"/>
    </location>
</feature>
<feature type="transmembrane region" description="Helical" evidence="8">
    <location>
        <begin position="39"/>
        <end position="57"/>
    </location>
</feature>
<dbReference type="HOGENOM" id="CLU_039483_8_3_0"/>
<evidence type="ECO:0000259" key="9">
    <source>
        <dbReference type="PROSITE" id="PS51012"/>
    </source>
</evidence>
<dbReference type="Pfam" id="PF12698">
    <property type="entry name" value="ABC2_membrane_3"/>
    <property type="match status" value="1"/>
</dbReference>
<dbReference type="InterPro" id="IPR051449">
    <property type="entry name" value="ABC-2_transporter_component"/>
</dbReference>
<dbReference type="eggNOG" id="COG0842">
    <property type="taxonomic scope" value="Bacteria"/>
</dbReference>
<gene>
    <name evidence="10" type="ordered locus">DEFDS_1589</name>
</gene>
<feature type="transmembrane region" description="Helical" evidence="8">
    <location>
        <begin position="233"/>
        <end position="256"/>
    </location>
</feature>
<evidence type="ECO:0000256" key="8">
    <source>
        <dbReference type="SAM" id="Phobius"/>
    </source>
</evidence>
<dbReference type="STRING" id="639282.DEFDS_1589"/>
<keyword evidence="3" id="KW-0813">Transport</keyword>
<dbReference type="Proteomes" id="UP000001520">
    <property type="component" value="Chromosome"/>
</dbReference>
<proteinExistence type="inferred from homology"/>
<dbReference type="KEGG" id="ddf:DEFDS_1589"/>
<evidence type="ECO:0000256" key="7">
    <source>
        <dbReference type="ARBA" id="ARBA00023136"/>
    </source>
</evidence>
<feature type="domain" description="ABC transmembrane type-2" evidence="9">
    <location>
        <begin position="145"/>
        <end position="382"/>
    </location>
</feature>
<evidence type="ECO:0000256" key="1">
    <source>
        <dbReference type="ARBA" id="ARBA00004651"/>
    </source>
</evidence>
<dbReference type="Gene3D" id="3.40.1710.10">
    <property type="entry name" value="abc type-2 transporter like domain"/>
    <property type="match status" value="1"/>
</dbReference>
<evidence type="ECO:0000256" key="5">
    <source>
        <dbReference type="ARBA" id="ARBA00022692"/>
    </source>
</evidence>
<evidence type="ECO:0000256" key="4">
    <source>
        <dbReference type="ARBA" id="ARBA00022475"/>
    </source>
</evidence>